<dbReference type="AlphaFoldDB" id="A0A136WCX2"/>
<dbReference type="RefSeq" id="WP_066089286.1">
    <property type="nucleotide sequence ID" value="NZ_LRVM01000009.1"/>
</dbReference>
<reference evidence="2 3" key="1">
    <citation type="submission" date="2016-01" db="EMBL/GenBank/DDBJ databases">
        <title>Genome sequence of Clostridium neopropionicum X4, DSM-3847.</title>
        <authorList>
            <person name="Poehlein A."/>
            <person name="Beck M.H."/>
            <person name="Bengelsdorf F.R."/>
            <person name="Daniel R."/>
            <person name="Duerre P."/>
        </authorList>
    </citation>
    <scope>NUCLEOTIDE SEQUENCE [LARGE SCALE GENOMIC DNA]</scope>
    <source>
        <strain evidence="2 3">DSM-3847</strain>
    </source>
</reference>
<evidence type="ECO:0000256" key="1">
    <source>
        <dbReference type="SAM" id="SignalP"/>
    </source>
</evidence>
<evidence type="ECO:0008006" key="4">
    <source>
        <dbReference type="Google" id="ProtNLM"/>
    </source>
</evidence>
<keyword evidence="3" id="KW-1185">Reference proteome</keyword>
<protein>
    <recommendedName>
        <fullName evidence="4">Peptidase C39-like domain-containing protein</fullName>
    </recommendedName>
</protein>
<evidence type="ECO:0000313" key="3">
    <source>
        <dbReference type="Proteomes" id="UP000070539"/>
    </source>
</evidence>
<dbReference type="Proteomes" id="UP000070539">
    <property type="component" value="Unassembled WGS sequence"/>
</dbReference>
<name>A0A136WCX2_9FIRM</name>
<dbReference type="EMBL" id="LRVM01000009">
    <property type="protein sequence ID" value="KXL52179.1"/>
    <property type="molecule type" value="Genomic_DNA"/>
</dbReference>
<comment type="caution">
    <text evidence="2">The sequence shown here is derived from an EMBL/GenBank/DDBJ whole genome shotgun (WGS) entry which is preliminary data.</text>
</comment>
<keyword evidence="1" id="KW-0732">Signal</keyword>
<organism evidence="2 3">
    <name type="scientific">Anaerotignum neopropionicum</name>
    <dbReference type="NCBI Taxonomy" id="36847"/>
    <lineage>
        <taxon>Bacteria</taxon>
        <taxon>Bacillati</taxon>
        <taxon>Bacillota</taxon>
        <taxon>Clostridia</taxon>
        <taxon>Lachnospirales</taxon>
        <taxon>Anaerotignaceae</taxon>
        <taxon>Anaerotignum</taxon>
    </lineage>
</organism>
<accession>A0A136WCX2</accession>
<feature type="signal peptide" evidence="1">
    <location>
        <begin position="1"/>
        <end position="23"/>
    </location>
</feature>
<proteinExistence type="predicted"/>
<feature type="chain" id="PRO_5007479343" description="Peptidase C39-like domain-containing protein" evidence="1">
    <location>
        <begin position="24"/>
        <end position="389"/>
    </location>
</feature>
<dbReference type="Gene3D" id="3.10.500.10">
    <property type="entry name" value="Staphopain proregion domain"/>
    <property type="match status" value="1"/>
</dbReference>
<evidence type="ECO:0000313" key="2">
    <source>
        <dbReference type="EMBL" id="KXL52179.1"/>
    </source>
</evidence>
<sequence>MKKVFTFVLSALMLCSFTAPVYASSSNGGLTADEINEALHEYGTNSIEFAMNHASDYGLPEDCSDLYFGTPFYLYNDTEEGSGTILNKEIIYFPIVSDNEVVTILTIGKTGEGTLFSNIGESFSEMLNEKSDEPYIIVGDGESLWTEEISDKQTKNFELSDSELSNNKMSVNLQASVLEDSSTLEGLDYIDSESILEPTIQIADLLNETNIENSLIQARSVSSSGGRLSKFPIVGQPTGDTCASASILAIARYLEPRTFKNWTVEEVHRISGKSTDEGLSLDEAADVLDTIVNEEGSGNYTISTDGRLTTSEIVNTIYDNELPAIAGYKYNKKGHMIDLCGFSRTDKHFSAEFMDPDSQEFVYSTAADYRYAIVFNGHTFTWYQTITME</sequence>
<dbReference type="STRING" id="36847.CLNEO_23440"/>
<dbReference type="InterPro" id="IPR037155">
    <property type="entry name" value="Staphopain_pro_sf"/>
</dbReference>
<gene>
    <name evidence="2" type="ORF">CLNEO_23440</name>
</gene>